<reference evidence="2 3" key="1">
    <citation type="journal article" date="2011" name="Science">
        <title>The ecoresponsive genome of Daphnia pulex.</title>
        <authorList>
            <person name="Colbourne J.K."/>
            <person name="Pfrender M.E."/>
            <person name="Gilbert D."/>
            <person name="Thomas W.K."/>
            <person name="Tucker A."/>
            <person name="Oakley T.H."/>
            <person name="Tokishita S."/>
            <person name="Aerts A."/>
            <person name="Arnold G.J."/>
            <person name="Basu M.K."/>
            <person name="Bauer D.J."/>
            <person name="Caceres C.E."/>
            <person name="Carmel L."/>
            <person name="Casola C."/>
            <person name="Choi J.H."/>
            <person name="Detter J.C."/>
            <person name="Dong Q."/>
            <person name="Dusheyko S."/>
            <person name="Eads B.D."/>
            <person name="Frohlich T."/>
            <person name="Geiler-Samerotte K.A."/>
            <person name="Gerlach D."/>
            <person name="Hatcher P."/>
            <person name="Jogdeo S."/>
            <person name="Krijgsveld J."/>
            <person name="Kriventseva E.V."/>
            <person name="Kultz D."/>
            <person name="Laforsch C."/>
            <person name="Lindquist E."/>
            <person name="Lopez J."/>
            <person name="Manak J.R."/>
            <person name="Muller J."/>
            <person name="Pangilinan J."/>
            <person name="Patwardhan R.P."/>
            <person name="Pitluck S."/>
            <person name="Pritham E.J."/>
            <person name="Rechtsteiner A."/>
            <person name="Rho M."/>
            <person name="Rogozin I.B."/>
            <person name="Sakarya O."/>
            <person name="Salamov A."/>
            <person name="Schaack S."/>
            <person name="Shapiro H."/>
            <person name="Shiga Y."/>
            <person name="Skalitzky C."/>
            <person name="Smith Z."/>
            <person name="Souvorov A."/>
            <person name="Sung W."/>
            <person name="Tang Z."/>
            <person name="Tsuchiya D."/>
            <person name="Tu H."/>
            <person name="Vos H."/>
            <person name="Wang M."/>
            <person name="Wolf Y.I."/>
            <person name="Yamagata H."/>
            <person name="Yamada T."/>
            <person name="Ye Y."/>
            <person name="Shaw J.R."/>
            <person name="Andrews J."/>
            <person name="Crease T.J."/>
            <person name="Tang H."/>
            <person name="Lucas S.M."/>
            <person name="Robertson H.M."/>
            <person name="Bork P."/>
            <person name="Koonin E.V."/>
            <person name="Zdobnov E.M."/>
            <person name="Grigoriev I.V."/>
            <person name="Lynch M."/>
            <person name="Boore J.L."/>
        </authorList>
    </citation>
    <scope>NUCLEOTIDE SEQUENCE [LARGE SCALE GENOMIC DNA]</scope>
</reference>
<keyword evidence="1" id="KW-0472">Membrane</keyword>
<protein>
    <submittedName>
        <fullName evidence="2">Uncharacterized protein</fullName>
    </submittedName>
</protein>
<keyword evidence="1" id="KW-1133">Transmembrane helix</keyword>
<keyword evidence="1" id="KW-0812">Transmembrane</keyword>
<dbReference type="PANTHER" id="PTHR21824:SF4">
    <property type="entry name" value="TRANSMEMBRANE PROTEIN 177"/>
    <property type="match status" value="1"/>
</dbReference>
<name>E9HVH9_DAPPU</name>
<dbReference type="InterPro" id="IPR026620">
    <property type="entry name" value="TMEM177"/>
</dbReference>
<gene>
    <name evidence="2" type="ORF">DAPPUDRAFT_334394</name>
</gene>
<dbReference type="OrthoDB" id="110174at2759"/>
<dbReference type="GO" id="GO:0016020">
    <property type="term" value="C:membrane"/>
    <property type="evidence" value="ECO:0000318"/>
    <property type="project" value="GO_Central"/>
</dbReference>
<dbReference type="FunCoup" id="E9HVH9">
    <property type="interactions" value="396"/>
</dbReference>
<dbReference type="Proteomes" id="UP000000305">
    <property type="component" value="Unassembled WGS sequence"/>
</dbReference>
<dbReference type="HOGENOM" id="CLU_1983801_0_0_1"/>
<sequence length="126" mass="14445">MIEKVNQVKSDLKLEQEISSRIPAESSFTVFEFNIIHIGTAKFRTGAIIGIPANYNYKSSTTPADKRNIVLRATLYTLLGGIMFTTWMFIKDFTTYRWEEDAEEAASGISEEYAKDALEFYRKILQ</sequence>
<dbReference type="InParanoid" id="E9HVH9"/>
<dbReference type="AlphaFoldDB" id="E9HVH9"/>
<evidence type="ECO:0000313" key="2">
    <source>
        <dbReference type="EMBL" id="EFX64250.1"/>
    </source>
</evidence>
<keyword evidence="3" id="KW-1185">Reference proteome</keyword>
<dbReference type="KEGG" id="dpx:DAPPUDRAFT_334394"/>
<evidence type="ECO:0000256" key="1">
    <source>
        <dbReference type="SAM" id="Phobius"/>
    </source>
</evidence>
<evidence type="ECO:0000313" key="3">
    <source>
        <dbReference type="Proteomes" id="UP000000305"/>
    </source>
</evidence>
<dbReference type="PANTHER" id="PTHR21824">
    <property type="entry name" value="TRANSMEMBRANE PROTEIN 177"/>
    <property type="match status" value="1"/>
</dbReference>
<proteinExistence type="predicted"/>
<dbReference type="EMBL" id="GL732855">
    <property type="protein sequence ID" value="EFX64250.1"/>
    <property type="molecule type" value="Genomic_DNA"/>
</dbReference>
<organism evidence="2 3">
    <name type="scientific">Daphnia pulex</name>
    <name type="common">Water flea</name>
    <dbReference type="NCBI Taxonomy" id="6669"/>
    <lineage>
        <taxon>Eukaryota</taxon>
        <taxon>Metazoa</taxon>
        <taxon>Ecdysozoa</taxon>
        <taxon>Arthropoda</taxon>
        <taxon>Crustacea</taxon>
        <taxon>Branchiopoda</taxon>
        <taxon>Diplostraca</taxon>
        <taxon>Cladocera</taxon>
        <taxon>Anomopoda</taxon>
        <taxon>Daphniidae</taxon>
        <taxon>Daphnia</taxon>
    </lineage>
</organism>
<accession>E9HVH9</accession>
<feature type="transmembrane region" description="Helical" evidence="1">
    <location>
        <begin position="69"/>
        <end position="90"/>
    </location>
</feature>